<protein>
    <submittedName>
        <fullName evidence="2">Uncharacterized protein</fullName>
    </submittedName>
</protein>
<dbReference type="EMBL" id="CAGKOT010000066">
    <property type="protein sequence ID" value="CAB5389895.1"/>
    <property type="molecule type" value="Genomic_DNA"/>
</dbReference>
<dbReference type="EMBL" id="LLXH01001532">
    <property type="protein sequence ID" value="PKC58492.1"/>
    <property type="molecule type" value="Genomic_DNA"/>
</dbReference>
<name>A0A2N0R5A9_9GLOM</name>
<evidence type="ECO:0000313" key="1">
    <source>
        <dbReference type="EMBL" id="CAB5389895.1"/>
    </source>
</evidence>
<proteinExistence type="predicted"/>
<reference evidence="2 3" key="1">
    <citation type="submission" date="2017-10" db="EMBL/GenBank/DDBJ databases">
        <title>Extensive intraspecific genome diversity in a model arbuscular mycorrhizal fungus.</title>
        <authorList>
            <person name="Chen E.C.H."/>
            <person name="Morin E."/>
            <person name="Baudet D."/>
            <person name="Noel J."/>
            <person name="Ndikumana S."/>
            <person name="Charron P."/>
            <person name="St-Onge C."/>
            <person name="Giorgi J."/>
            <person name="Grigoriev I.V."/>
            <person name="Roux C."/>
            <person name="Martin F.M."/>
            <person name="Corradi N."/>
        </authorList>
    </citation>
    <scope>NUCLEOTIDE SEQUENCE [LARGE SCALE GENOMIC DNA]</scope>
    <source>
        <strain evidence="2 3">A1</strain>
    </source>
</reference>
<comment type="caution">
    <text evidence="2">The sequence shown here is derived from an EMBL/GenBank/DDBJ whole genome shotgun (WGS) entry which is preliminary data.</text>
</comment>
<organism evidence="2 3">
    <name type="scientific">Rhizophagus irregularis</name>
    <dbReference type="NCBI Taxonomy" id="588596"/>
    <lineage>
        <taxon>Eukaryota</taxon>
        <taxon>Fungi</taxon>
        <taxon>Fungi incertae sedis</taxon>
        <taxon>Mucoromycota</taxon>
        <taxon>Glomeromycotina</taxon>
        <taxon>Glomeromycetes</taxon>
        <taxon>Glomerales</taxon>
        <taxon>Glomeraceae</taxon>
        <taxon>Rhizophagus</taxon>
    </lineage>
</organism>
<dbReference type="VEuPathDB" id="FungiDB:RhiirA1_427658"/>
<dbReference type="AlphaFoldDB" id="A0A2N0R5A9"/>
<sequence length="67" mass="7368">MNEPIFSAVAVYLQGSDSELAKLVSIFFCSEISRTLFSGEHKLSVIFTKNIDVGTNEIGLELVEILC</sequence>
<reference evidence="1" key="3">
    <citation type="submission" date="2020-05" db="EMBL/GenBank/DDBJ databases">
        <authorList>
            <person name="Rincon C."/>
            <person name="Sanders R I."/>
            <person name="Robbins C."/>
            <person name="Chaturvedi A."/>
        </authorList>
    </citation>
    <scope>NUCLEOTIDE SEQUENCE</scope>
    <source>
        <strain evidence="1">CHB12</strain>
    </source>
</reference>
<dbReference type="VEuPathDB" id="FungiDB:RhiirFUN_012918"/>
<gene>
    <name evidence="1" type="ORF">CHRIB12_LOCUS21285</name>
    <name evidence="2" type="ORF">RhiirA1_427658</name>
</gene>
<dbReference type="Proteomes" id="UP000232688">
    <property type="component" value="Unassembled WGS sequence"/>
</dbReference>
<accession>A0A2N0R5A9</accession>
<reference evidence="2 3" key="2">
    <citation type="submission" date="2017-10" db="EMBL/GenBank/DDBJ databases">
        <title>Genome analyses suggest a sexual origin of heterokaryosis in a supposedly ancient asexual fungus.</title>
        <authorList>
            <person name="Corradi N."/>
            <person name="Sedzielewska K."/>
            <person name="Noel J."/>
            <person name="Charron P."/>
            <person name="Farinelli L."/>
            <person name="Marton T."/>
            <person name="Kruger M."/>
            <person name="Pelin A."/>
            <person name="Brachmann A."/>
            <person name="Corradi N."/>
        </authorList>
    </citation>
    <scope>NUCLEOTIDE SEQUENCE [LARGE SCALE GENOMIC DNA]</scope>
    <source>
        <strain evidence="2 3">A1</strain>
    </source>
</reference>
<evidence type="ECO:0000313" key="3">
    <source>
        <dbReference type="Proteomes" id="UP000232688"/>
    </source>
</evidence>
<dbReference type="Proteomes" id="UP000684084">
    <property type="component" value="Unassembled WGS sequence"/>
</dbReference>
<dbReference type="OrthoDB" id="10274351at2759"/>
<evidence type="ECO:0000313" key="2">
    <source>
        <dbReference type="EMBL" id="PKC58492.1"/>
    </source>
</evidence>